<dbReference type="EMBL" id="JAACFV010000002">
    <property type="protein sequence ID" value="KAF7514096.1"/>
    <property type="molecule type" value="Genomic_DNA"/>
</dbReference>
<keyword evidence="6" id="KW-0539">Nucleus</keyword>
<evidence type="ECO:0000256" key="2">
    <source>
        <dbReference type="ARBA" id="ARBA00022723"/>
    </source>
</evidence>
<feature type="compositionally biased region" description="Polar residues" evidence="8">
    <location>
        <begin position="421"/>
        <end position="431"/>
    </location>
</feature>
<feature type="region of interest" description="Disordered" evidence="8">
    <location>
        <begin position="32"/>
        <end position="188"/>
    </location>
</feature>
<feature type="domain" description="C2H2-type" evidence="9">
    <location>
        <begin position="304"/>
        <end position="331"/>
    </location>
</feature>
<evidence type="ECO:0000256" key="4">
    <source>
        <dbReference type="ARBA" id="ARBA00022771"/>
    </source>
</evidence>
<reference evidence="10" key="1">
    <citation type="submission" date="2020-02" db="EMBL/GenBank/DDBJ databases">
        <authorList>
            <person name="Palmer J.M."/>
        </authorList>
    </citation>
    <scope>NUCLEOTIDE SEQUENCE</scope>
    <source>
        <strain evidence="10">EPUS1.4</strain>
        <tissue evidence="10">Thallus</tissue>
    </source>
</reference>
<dbReference type="Gene3D" id="3.30.160.60">
    <property type="entry name" value="Classic Zinc Finger"/>
    <property type="match status" value="3"/>
</dbReference>
<feature type="compositionally biased region" description="Low complexity" evidence="8">
    <location>
        <begin position="532"/>
        <end position="561"/>
    </location>
</feature>
<feature type="domain" description="C2H2-type" evidence="9">
    <location>
        <begin position="276"/>
        <end position="303"/>
    </location>
</feature>
<keyword evidence="3" id="KW-0677">Repeat</keyword>
<dbReference type="PANTHER" id="PTHR16515">
    <property type="entry name" value="PR DOMAIN ZINC FINGER PROTEIN"/>
    <property type="match status" value="1"/>
</dbReference>
<feature type="compositionally biased region" description="Low complexity" evidence="8">
    <location>
        <begin position="605"/>
        <end position="617"/>
    </location>
</feature>
<feature type="compositionally biased region" description="Basic and acidic residues" evidence="8">
    <location>
        <begin position="222"/>
        <end position="237"/>
    </location>
</feature>
<dbReference type="SMART" id="SM00355">
    <property type="entry name" value="ZnF_C2H2"/>
    <property type="match status" value="3"/>
</dbReference>
<feature type="region of interest" description="Disordered" evidence="8">
    <location>
        <begin position="200"/>
        <end position="276"/>
    </location>
</feature>
<evidence type="ECO:0000256" key="1">
    <source>
        <dbReference type="ARBA" id="ARBA00004123"/>
    </source>
</evidence>
<comment type="subcellular location">
    <subcellularLocation>
        <location evidence="1">Nucleus</location>
    </subcellularLocation>
</comment>
<keyword evidence="2" id="KW-0479">Metal-binding</keyword>
<feature type="compositionally biased region" description="Pro residues" evidence="8">
    <location>
        <begin position="586"/>
        <end position="595"/>
    </location>
</feature>
<dbReference type="OrthoDB" id="8117402at2759"/>
<evidence type="ECO:0000313" key="10">
    <source>
        <dbReference type="EMBL" id="KAF7514096.1"/>
    </source>
</evidence>
<dbReference type="SUPFAM" id="SSF57667">
    <property type="entry name" value="beta-beta-alpha zinc fingers"/>
    <property type="match status" value="2"/>
</dbReference>
<feature type="compositionally biased region" description="Low complexity" evidence="8">
    <location>
        <begin position="52"/>
        <end position="62"/>
    </location>
</feature>
<evidence type="ECO:0000313" key="11">
    <source>
        <dbReference type="Proteomes" id="UP000606974"/>
    </source>
</evidence>
<name>A0A8H7AVV5_9EURO</name>
<dbReference type="AlphaFoldDB" id="A0A8H7AVV5"/>
<evidence type="ECO:0000256" key="8">
    <source>
        <dbReference type="SAM" id="MobiDB-lite"/>
    </source>
</evidence>
<feature type="compositionally biased region" description="Polar residues" evidence="8">
    <location>
        <begin position="176"/>
        <end position="188"/>
    </location>
</feature>
<dbReference type="PANTHER" id="PTHR16515:SF49">
    <property type="entry name" value="GASTRULA ZINC FINGER PROTEIN XLCGF49.1-LIKE-RELATED"/>
    <property type="match status" value="1"/>
</dbReference>
<evidence type="ECO:0000256" key="5">
    <source>
        <dbReference type="ARBA" id="ARBA00022833"/>
    </source>
</evidence>
<feature type="compositionally biased region" description="Polar residues" evidence="8">
    <location>
        <begin position="74"/>
        <end position="83"/>
    </location>
</feature>
<evidence type="ECO:0000259" key="9">
    <source>
        <dbReference type="PROSITE" id="PS50157"/>
    </source>
</evidence>
<dbReference type="GO" id="GO:0010468">
    <property type="term" value="P:regulation of gene expression"/>
    <property type="evidence" value="ECO:0007669"/>
    <property type="project" value="TreeGrafter"/>
</dbReference>
<comment type="caution">
    <text evidence="10">The sequence shown here is derived from an EMBL/GenBank/DDBJ whole genome shotgun (WGS) entry which is preliminary data.</text>
</comment>
<evidence type="ECO:0000256" key="3">
    <source>
        <dbReference type="ARBA" id="ARBA00022737"/>
    </source>
</evidence>
<proteinExistence type="predicted"/>
<organism evidence="10 11">
    <name type="scientific">Endocarpon pusillum</name>
    <dbReference type="NCBI Taxonomy" id="364733"/>
    <lineage>
        <taxon>Eukaryota</taxon>
        <taxon>Fungi</taxon>
        <taxon>Dikarya</taxon>
        <taxon>Ascomycota</taxon>
        <taxon>Pezizomycotina</taxon>
        <taxon>Eurotiomycetes</taxon>
        <taxon>Chaetothyriomycetidae</taxon>
        <taxon>Verrucariales</taxon>
        <taxon>Verrucariaceae</taxon>
        <taxon>Endocarpon</taxon>
    </lineage>
</organism>
<keyword evidence="11" id="KW-1185">Reference proteome</keyword>
<feature type="compositionally biased region" description="Low complexity" evidence="8">
    <location>
        <begin position="399"/>
        <end position="410"/>
    </location>
</feature>
<feature type="domain" description="C2H2-type" evidence="9">
    <location>
        <begin position="332"/>
        <end position="362"/>
    </location>
</feature>
<evidence type="ECO:0000256" key="6">
    <source>
        <dbReference type="ARBA" id="ARBA00023242"/>
    </source>
</evidence>
<protein>
    <recommendedName>
        <fullName evidence="9">C2H2-type domain-containing protein</fullName>
    </recommendedName>
</protein>
<dbReference type="FunFam" id="3.30.160.60:FF:001666">
    <property type="entry name" value="MDS1 and EVI1 complex locus"/>
    <property type="match status" value="1"/>
</dbReference>
<sequence length="670" mass="70387">MSTYLVAPAAPSFRPIFPRDFQLPSLEARLGRLMAGSSPEPSESPTDTSKVSPAPGASSSSATFAKPSNPPKRSPSQGRSSNDPSPRPGKRPRPNPPPMTAAAALQDQRRAEKSQIPSTKTSPNPAKEALSALMRVDNAATSGVQDAPLDPAKTISEPLNMVAQHIQEKPNDTHSDSPAQTSPVSLSSIGSLESNVALSGLETATVDSPRSIDAASQEPETSPEKASHRPSSPDEGTKSFSYPGPVLQAQVHSNRGMSLPGSESRNPERSSSTKKHRCPYCATEFTRHHNLKSHLLTHSHEKPYICQTCQSCFRRLHDLKRHTKLHTGERPHICPKCGRKFARGDALARHNKGPGGCAGRRGSTGSFGGEDDYEGGNEESMEGLYGEPEPMEEEEASGRRQSGSSIRRQGPAMNMRGQAAEQGSFQPRQPSTYPPIQGRPPGGIAGALFPPPPPPSGPSGSGSSASKLSQGGTHSYPPAPGSSSNLHPAGSGGSIFPPGSMTESPKPLSPGAPHGTHTEGGLYRNRSPSMTSQFQQQSYGRGSSRRSPAPASMAAPLSTTSQLPPPHPSGLNPPDARYTLPSQGPAHPPTGPTGPPTHMSGGGLSSQSNSLSSHGQSARGSGENSAAIFSPREDRLWAYVKSLEDRVNGLQSEVASLKDQLAAASQPNSR</sequence>
<dbReference type="Proteomes" id="UP000606974">
    <property type="component" value="Unassembled WGS sequence"/>
</dbReference>
<feature type="compositionally biased region" description="Polar residues" evidence="8">
    <location>
        <begin position="115"/>
        <end position="124"/>
    </location>
</feature>
<dbReference type="InterPro" id="IPR013087">
    <property type="entry name" value="Znf_C2H2_type"/>
</dbReference>
<feature type="compositionally biased region" description="Acidic residues" evidence="8">
    <location>
        <begin position="369"/>
        <end position="381"/>
    </location>
</feature>
<accession>A0A8H7AVV5</accession>
<dbReference type="FunFam" id="3.30.160.60:FF:000446">
    <property type="entry name" value="Zinc finger protein"/>
    <property type="match status" value="1"/>
</dbReference>
<dbReference type="PROSITE" id="PS00028">
    <property type="entry name" value="ZINC_FINGER_C2H2_1"/>
    <property type="match status" value="2"/>
</dbReference>
<dbReference type="InterPro" id="IPR036236">
    <property type="entry name" value="Znf_C2H2_sf"/>
</dbReference>
<feature type="region of interest" description="Disordered" evidence="8">
    <location>
        <begin position="349"/>
        <end position="631"/>
    </location>
</feature>
<keyword evidence="4 7" id="KW-0863">Zinc-finger</keyword>
<gene>
    <name evidence="10" type="ORF">GJ744_004421</name>
</gene>
<dbReference type="GO" id="GO:0008270">
    <property type="term" value="F:zinc ion binding"/>
    <property type="evidence" value="ECO:0007669"/>
    <property type="project" value="UniProtKB-KW"/>
</dbReference>
<feature type="compositionally biased region" description="Polar residues" evidence="8">
    <location>
        <begin position="250"/>
        <end position="264"/>
    </location>
</feature>
<dbReference type="GO" id="GO:0005634">
    <property type="term" value="C:nucleus"/>
    <property type="evidence" value="ECO:0007669"/>
    <property type="project" value="UniProtKB-SubCell"/>
</dbReference>
<feature type="compositionally biased region" description="Basic and acidic residues" evidence="8">
    <location>
        <begin position="166"/>
        <end position="175"/>
    </location>
</feature>
<evidence type="ECO:0000256" key="7">
    <source>
        <dbReference type="PROSITE-ProRule" id="PRU00042"/>
    </source>
</evidence>
<keyword evidence="5" id="KW-0862">Zinc</keyword>
<dbReference type="InterPro" id="IPR050331">
    <property type="entry name" value="Zinc_finger"/>
</dbReference>
<dbReference type="PROSITE" id="PS50157">
    <property type="entry name" value="ZINC_FINGER_C2H2_2"/>
    <property type="match status" value="3"/>
</dbReference>